<reference evidence="1 2" key="1">
    <citation type="submission" date="2019-03" db="EMBL/GenBank/DDBJ databases">
        <title>Genomic Encyclopedia of Type Strains, Phase IV (KMG-IV): sequencing the most valuable type-strain genomes for metagenomic binning, comparative biology and taxonomic classification.</title>
        <authorList>
            <person name="Goeker M."/>
        </authorList>
    </citation>
    <scope>NUCLEOTIDE SEQUENCE [LARGE SCALE GENOMIC DNA]</scope>
    <source>
        <strain evidence="1 2">DSM 28404</strain>
    </source>
</reference>
<accession>A0A4R2SSA8</accession>
<dbReference type="InterPro" id="IPR028964">
    <property type="entry name" value="Imm8"/>
</dbReference>
<dbReference type="AlphaFoldDB" id="A0A4R2SSA8"/>
<evidence type="ECO:0000313" key="2">
    <source>
        <dbReference type="Proteomes" id="UP000295763"/>
    </source>
</evidence>
<sequence length="123" mass="14721">MLRADLKDIYFYTVSNKYEAQLAMLEPIYCLTLSLSIGIPDDISSDYFLVHVVNLNWVRYWVEKDKALLGEKTIIVDFDDFDDLEKELKFLVNSIEGETWEDILSKLRKYFDWEYENHKFVEC</sequence>
<dbReference type="Pfam" id="PF15586">
    <property type="entry name" value="Imm8"/>
    <property type="match status" value="1"/>
</dbReference>
<dbReference type="OrthoDB" id="5686999at2"/>
<dbReference type="RefSeq" id="WP_131978583.1">
    <property type="nucleotide sequence ID" value="NZ_SLYB01000028.1"/>
</dbReference>
<organism evidence="1 2">
    <name type="scientific">Cricetibacter osteomyelitidis</name>
    <dbReference type="NCBI Taxonomy" id="1521931"/>
    <lineage>
        <taxon>Bacteria</taxon>
        <taxon>Pseudomonadati</taxon>
        <taxon>Pseudomonadota</taxon>
        <taxon>Gammaproteobacteria</taxon>
        <taxon>Pasteurellales</taxon>
        <taxon>Pasteurellaceae</taxon>
        <taxon>Cricetibacter</taxon>
    </lineage>
</organism>
<evidence type="ECO:0000313" key="1">
    <source>
        <dbReference type="EMBL" id="TCP92055.1"/>
    </source>
</evidence>
<gene>
    <name evidence="1" type="ORF">EDC44_1288</name>
</gene>
<protein>
    <submittedName>
        <fullName evidence="1">Immunity protein 8 of polymorphic toxin system</fullName>
    </submittedName>
</protein>
<comment type="caution">
    <text evidence="1">The sequence shown here is derived from an EMBL/GenBank/DDBJ whole genome shotgun (WGS) entry which is preliminary data.</text>
</comment>
<keyword evidence="2" id="KW-1185">Reference proteome</keyword>
<proteinExistence type="predicted"/>
<dbReference type="Proteomes" id="UP000295763">
    <property type="component" value="Unassembled WGS sequence"/>
</dbReference>
<name>A0A4R2SSA8_9PAST</name>
<dbReference type="EMBL" id="SLYB01000028">
    <property type="protein sequence ID" value="TCP92055.1"/>
    <property type="molecule type" value="Genomic_DNA"/>
</dbReference>